<name>A0ABN3F1W2_9ACTN</name>
<comment type="caution">
    <text evidence="1">The sequence shown here is derived from an EMBL/GenBank/DDBJ whole genome shotgun (WGS) entry which is preliminary data.</text>
</comment>
<organism evidence="1 2">
    <name type="scientific">Kitasatospora cystarginea</name>
    <dbReference type="NCBI Taxonomy" id="58350"/>
    <lineage>
        <taxon>Bacteria</taxon>
        <taxon>Bacillati</taxon>
        <taxon>Actinomycetota</taxon>
        <taxon>Actinomycetes</taxon>
        <taxon>Kitasatosporales</taxon>
        <taxon>Streptomycetaceae</taxon>
        <taxon>Kitasatospora</taxon>
    </lineage>
</organism>
<accession>A0ABN3F1W2</accession>
<evidence type="ECO:0000313" key="2">
    <source>
        <dbReference type="Proteomes" id="UP001500305"/>
    </source>
</evidence>
<protein>
    <submittedName>
        <fullName evidence="1">Uncharacterized protein</fullName>
    </submittedName>
</protein>
<sequence length="111" mass="11337">MSDAEGFPVVGGALGGPPGGELAASADCFLDSFDEWDEVLAGDDLVHGDDRDPGQVDDVRKVGARVGDLPAFEALIEVVLEFASAAWPVGGVELAVPVDGCVENGIEDGIL</sequence>
<evidence type="ECO:0000313" key="1">
    <source>
        <dbReference type="EMBL" id="GAA2281132.1"/>
    </source>
</evidence>
<dbReference type="EMBL" id="BAAATR010000084">
    <property type="protein sequence ID" value="GAA2281132.1"/>
    <property type="molecule type" value="Genomic_DNA"/>
</dbReference>
<gene>
    <name evidence="1" type="ORF">GCM10010430_79040</name>
</gene>
<dbReference type="Proteomes" id="UP001500305">
    <property type="component" value="Unassembled WGS sequence"/>
</dbReference>
<reference evidence="1 2" key="1">
    <citation type="journal article" date="2019" name="Int. J. Syst. Evol. Microbiol.">
        <title>The Global Catalogue of Microorganisms (GCM) 10K type strain sequencing project: providing services to taxonomists for standard genome sequencing and annotation.</title>
        <authorList>
            <consortium name="The Broad Institute Genomics Platform"/>
            <consortium name="The Broad Institute Genome Sequencing Center for Infectious Disease"/>
            <person name="Wu L."/>
            <person name="Ma J."/>
        </authorList>
    </citation>
    <scope>NUCLEOTIDE SEQUENCE [LARGE SCALE GENOMIC DNA]</scope>
    <source>
        <strain evidence="1 2">JCM 7356</strain>
    </source>
</reference>
<keyword evidence="2" id="KW-1185">Reference proteome</keyword>
<proteinExistence type="predicted"/>